<protein>
    <submittedName>
        <fullName evidence="2">Glycosyl transferase, family 1</fullName>
    </submittedName>
</protein>
<name>A0A0E4C9S7_9FIRM</name>
<dbReference type="STRING" id="690567.2787"/>
<organism evidence="2 3">
    <name type="scientific">Syntrophomonas zehnderi OL-4</name>
    <dbReference type="NCBI Taxonomy" id="690567"/>
    <lineage>
        <taxon>Bacteria</taxon>
        <taxon>Bacillati</taxon>
        <taxon>Bacillota</taxon>
        <taxon>Clostridia</taxon>
        <taxon>Eubacteriales</taxon>
        <taxon>Syntrophomonadaceae</taxon>
        <taxon>Syntrophomonas</taxon>
    </lineage>
</organism>
<dbReference type="GO" id="GO:0016757">
    <property type="term" value="F:glycosyltransferase activity"/>
    <property type="evidence" value="ECO:0007669"/>
    <property type="project" value="InterPro"/>
</dbReference>
<dbReference type="InterPro" id="IPR001296">
    <property type="entry name" value="Glyco_trans_1"/>
</dbReference>
<evidence type="ECO:0000313" key="2">
    <source>
        <dbReference type="EMBL" id="CFY11443.1"/>
    </source>
</evidence>
<dbReference type="InterPro" id="IPR052622">
    <property type="entry name" value="Glycosyltransferase_G1"/>
</dbReference>
<reference evidence="2 3" key="1">
    <citation type="submission" date="2015-03" db="EMBL/GenBank/DDBJ databases">
        <authorList>
            <person name="Murphy D."/>
        </authorList>
    </citation>
    <scope>NUCLEOTIDE SEQUENCE [LARGE SCALE GENOMIC DNA]</scope>
    <source>
        <strain evidence="2 3">OL-4</strain>
    </source>
</reference>
<dbReference type="EMBL" id="CGIH01000053">
    <property type="protein sequence ID" value="CFY11443.1"/>
    <property type="molecule type" value="Genomic_DNA"/>
</dbReference>
<gene>
    <name evidence="2" type="ORF">2787</name>
</gene>
<dbReference type="PANTHER" id="PTHR46660:SF2">
    <property type="entry name" value="GLYCOSYLTRANSFERASE 1 DOMAIN-CONTAINING PROTEIN 1"/>
    <property type="match status" value="1"/>
</dbReference>
<dbReference type="SUPFAM" id="SSF53756">
    <property type="entry name" value="UDP-Glycosyltransferase/glycogen phosphorylase"/>
    <property type="match status" value="1"/>
</dbReference>
<proteinExistence type="predicted"/>
<dbReference type="AlphaFoldDB" id="A0A0E4C9S7"/>
<evidence type="ECO:0000259" key="1">
    <source>
        <dbReference type="Pfam" id="PF00534"/>
    </source>
</evidence>
<keyword evidence="2" id="KW-0808">Transferase</keyword>
<dbReference type="PANTHER" id="PTHR46660">
    <property type="match status" value="1"/>
</dbReference>
<sequence length="344" mass="38954">MSASESKVLMITPFHSQQRGNSLTSARLKNGLQNCGFNIDLLSLEENQAEFFFKNRLKNQKYALLHAFHGRYTGRLLAEYPALNDLPFILTTTGTDINYDIHGSEKNYVELAWQAADRIVVFNRDFVEVIRQSHPELLPKLITIPQGIYLPAGNYWNRRQLGYNNDDFIFFLPSGLRPVKNIDLALDALEPVYREYPHLRLLIIGADINPDYSQIIRTRISNLPWAKYLGEIAHNQTRGLIEMVDAVINTSQAEGQPQAVLEAMSLGKPCIMTAVPGNLNIIQSGQEGFYANDATEFSQAAKIFISNPEVLKKMGLAARRLVETNYRLEEELAAYAALYRQLMV</sequence>
<dbReference type="Proteomes" id="UP000045545">
    <property type="component" value="Unassembled WGS sequence"/>
</dbReference>
<keyword evidence="3" id="KW-1185">Reference proteome</keyword>
<accession>A0A0E4C9S7</accession>
<dbReference type="OrthoDB" id="9795068at2"/>
<evidence type="ECO:0000313" key="3">
    <source>
        <dbReference type="Proteomes" id="UP000045545"/>
    </source>
</evidence>
<dbReference type="CDD" id="cd03801">
    <property type="entry name" value="GT4_PimA-like"/>
    <property type="match status" value="1"/>
</dbReference>
<feature type="domain" description="Glycosyl transferase family 1" evidence="1">
    <location>
        <begin position="158"/>
        <end position="320"/>
    </location>
</feature>
<dbReference type="Pfam" id="PF00534">
    <property type="entry name" value="Glycos_transf_1"/>
    <property type="match status" value="1"/>
</dbReference>
<dbReference type="Gene3D" id="3.40.50.2000">
    <property type="entry name" value="Glycogen Phosphorylase B"/>
    <property type="match status" value="2"/>
</dbReference>
<dbReference type="RefSeq" id="WP_046500124.1">
    <property type="nucleotide sequence ID" value="NZ_CGIH01000053.1"/>
</dbReference>